<evidence type="ECO:0000259" key="7">
    <source>
        <dbReference type="Pfam" id="PF00361"/>
    </source>
</evidence>
<keyword evidence="3 5" id="KW-1133">Transmembrane helix</keyword>
<name>A0AA35CI39_9FIRM</name>
<accession>A0AA35CI39</accession>
<feature type="transmembrane region" description="Helical" evidence="5">
    <location>
        <begin position="76"/>
        <end position="96"/>
    </location>
</feature>
<comment type="subcellular location">
    <subcellularLocation>
        <location evidence="5">Cell membrane</location>
        <topology evidence="5">Multi-pass membrane protein</topology>
    </subcellularLocation>
    <subcellularLocation>
        <location evidence="1">Endomembrane system</location>
        <topology evidence="1">Multi-pass membrane protein</topology>
    </subcellularLocation>
    <subcellularLocation>
        <location evidence="6">Membrane</location>
        <topology evidence="6">Multi-pass membrane protein</topology>
    </subcellularLocation>
</comment>
<dbReference type="NCBIfam" id="TIGR01770">
    <property type="entry name" value="NDH_I_N"/>
    <property type="match status" value="1"/>
</dbReference>
<gene>
    <name evidence="8" type="primary">nuoN-1_1</name>
    <name evidence="5" type="synonym">nuoN</name>
    <name evidence="8" type="ORF">caldi_05500</name>
</gene>
<dbReference type="InterPro" id="IPR001750">
    <property type="entry name" value="ND/Mrp_TM"/>
</dbReference>
<feature type="transmembrane region" description="Helical" evidence="5">
    <location>
        <begin position="38"/>
        <end position="56"/>
    </location>
</feature>
<dbReference type="HAMAP" id="MF_00445">
    <property type="entry name" value="NDH1_NuoN_1"/>
    <property type="match status" value="1"/>
</dbReference>
<dbReference type="GO" id="GO:0005886">
    <property type="term" value="C:plasma membrane"/>
    <property type="evidence" value="ECO:0007669"/>
    <property type="project" value="UniProtKB-SubCell"/>
</dbReference>
<dbReference type="AlphaFoldDB" id="A0AA35CI39"/>
<dbReference type="EC" id="7.1.1.-" evidence="5"/>
<dbReference type="EMBL" id="AP025628">
    <property type="protein sequence ID" value="BDG59460.1"/>
    <property type="molecule type" value="Genomic_DNA"/>
</dbReference>
<comment type="function">
    <text evidence="5">NDH-1 shuttles electrons from NADH, via FMN and iron-sulfur (Fe-S) centers, to quinones in the respiratory chain. The immediate electron acceptor for the enzyme in this species is believed to be a menaquinone. Couples the redox reaction to proton translocation (for every two electrons transferred, four hydrogen ions are translocated across the cytoplasmic membrane), and thus conserves the redox energy in a proton gradient.</text>
</comment>
<feature type="transmembrane region" description="Helical" evidence="5">
    <location>
        <begin position="12"/>
        <end position="31"/>
    </location>
</feature>
<comment type="subunit">
    <text evidence="5">NDH-1 is composed of 14 different subunits. Subunits NuoA, H, J, K, L, M, N constitute the membrane sector of the complex.</text>
</comment>
<dbReference type="GO" id="GO:0050136">
    <property type="term" value="F:NADH dehydrogenase (quinone) (non-electrogenic) activity"/>
    <property type="evidence" value="ECO:0007669"/>
    <property type="project" value="UniProtKB-UniRule"/>
</dbReference>
<organism evidence="8 9">
    <name type="scientific">Caldinitratiruptor microaerophilus</name>
    <dbReference type="NCBI Taxonomy" id="671077"/>
    <lineage>
        <taxon>Bacteria</taxon>
        <taxon>Bacillati</taxon>
        <taxon>Bacillota</taxon>
        <taxon>Clostridia</taxon>
        <taxon>Eubacteriales</taxon>
        <taxon>Symbiobacteriaceae</taxon>
        <taxon>Caldinitratiruptor</taxon>
    </lineage>
</organism>
<dbReference type="GO" id="GO:0042773">
    <property type="term" value="P:ATP synthesis coupled electron transport"/>
    <property type="evidence" value="ECO:0007669"/>
    <property type="project" value="InterPro"/>
</dbReference>
<dbReference type="GO" id="GO:0048038">
    <property type="term" value="F:quinone binding"/>
    <property type="evidence" value="ECO:0007669"/>
    <property type="project" value="UniProtKB-KW"/>
</dbReference>
<feature type="domain" description="NADH:quinone oxidoreductase/Mrp antiporter transmembrane" evidence="7">
    <location>
        <begin position="123"/>
        <end position="418"/>
    </location>
</feature>
<evidence type="ECO:0000256" key="1">
    <source>
        <dbReference type="ARBA" id="ARBA00004127"/>
    </source>
</evidence>
<evidence type="ECO:0000256" key="6">
    <source>
        <dbReference type="RuleBase" id="RU000320"/>
    </source>
</evidence>
<feature type="transmembrane region" description="Helical" evidence="5">
    <location>
        <begin position="240"/>
        <end position="261"/>
    </location>
</feature>
<dbReference type="Proteomes" id="UP001163687">
    <property type="component" value="Chromosome"/>
</dbReference>
<reference evidence="8" key="1">
    <citation type="submission" date="2022-03" db="EMBL/GenBank/DDBJ databases">
        <title>Complete genome sequence of Caldinitratiruptor microaerophilus.</title>
        <authorList>
            <person name="Mukaiyama R."/>
            <person name="Nishiyama T."/>
            <person name="Ueda K."/>
        </authorList>
    </citation>
    <scope>NUCLEOTIDE SEQUENCE</scope>
    <source>
        <strain evidence="8">JCM 16183</strain>
    </source>
</reference>
<evidence type="ECO:0000313" key="8">
    <source>
        <dbReference type="EMBL" id="BDG59460.1"/>
    </source>
</evidence>
<feature type="transmembrane region" description="Helical" evidence="5">
    <location>
        <begin position="466"/>
        <end position="489"/>
    </location>
</feature>
<keyword evidence="5" id="KW-0520">NAD</keyword>
<dbReference type="Pfam" id="PF00361">
    <property type="entry name" value="Proton_antipo_M"/>
    <property type="match status" value="1"/>
</dbReference>
<comment type="similarity">
    <text evidence="5">Belongs to the complex I subunit 2 family.</text>
</comment>
<keyword evidence="2 5" id="KW-0812">Transmembrane</keyword>
<comment type="catalytic activity">
    <reaction evidence="5">
        <text>a quinone + NADH + 5 H(+)(in) = a quinol + NAD(+) + 4 H(+)(out)</text>
        <dbReference type="Rhea" id="RHEA:57888"/>
        <dbReference type="ChEBI" id="CHEBI:15378"/>
        <dbReference type="ChEBI" id="CHEBI:24646"/>
        <dbReference type="ChEBI" id="CHEBI:57540"/>
        <dbReference type="ChEBI" id="CHEBI:57945"/>
        <dbReference type="ChEBI" id="CHEBI:132124"/>
    </reaction>
</comment>
<evidence type="ECO:0000256" key="5">
    <source>
        <dbReference type="HAMAP-Rule" id="MF_00445"/>
    </source>
</evidence>
<dbReference type="InterPro" id="IPR010096">
    <property type="entry name" value="NADH-Q_OxRdtase_suN/2"/>
</dbReference>
<proteinExistence type="inferred from homology"/>
<keyword evidence="4 5" id="KW-0472">Membrane</keyword>
<feature type="transmembrane region" description="Helical" evidence="5">
    <location>
        <begin position="201"/>
        <end position="220"/>
    </location>
</feature>
<feature type="transmembrane region" description="Helical" evidence="5">
    <location>
        <begin position="404"/>
        <end position="423"/>
    </location>
</feature>
<feature type="transmembrane region" description="Helical" evidence="5">
    <location>
        <begin position="158"/>
        <end position="181"/>
    </location>
</feature>
<feature type="transmembrane region" description="Helical" evidence="5">
    <location>
        <begin position="298"/>
        <end position="317"/>
    </location>
</feature>
<dbReference type="RefSeq" id="WP_264843586.1">
    <property type="nucleotide sequence ID" value="NZ_AP025628.1"/>
</dbReference>
<feature type="transmembrane region" description="Helical" evidence="5">
    <location>
        <begin position="367"/>
        <end position="384"/>
    </location>
</feature>
<keyword evidence="5" id="KW-1003">Cell membrane</keyword>
<feature type="transmembrane region" description="Helical" evidence="5">
    <location>
        <begin position="129"/>
        <end position="146"/>
    </location>
</feature>
<dbReference type="GO" id="GO:0012505">
    <property type="term" value="C:endomembrane system"/>
    <property type="evidence" value="ECO:0007669"/>
    <property type="project" value="UniProtKB-SubCell"/>
</dbReference>
<keyword evidence="5" id="KW-1278">Translocase</keyword>
<feature type="transmembrane region" description="Helical" evidence="5">
    <location>
        <begin position="267"/>
        <end position="286"/>
    </location>
</feature>
<protein>
    <recommendedName>
        <fullName evidence="5">NADH-quinone oxidoreductase subunit N</fullName>
        <ecNumber evidence="5">7.1.1.-</ecNumber>
    </recommendedName>
    <alternativeName>
        <fullName evidence="5">NADH dehydrogenase I subunit N</fullName>
    </alternativeName>
    <alternativeName>
        <fullName evidence="5">NDH-1 subunit N</fullName>
    </alternativeName>
</protein>
<evidence type="ECO:0000256" key="2">
    <source>
        <dbReference type="ARBA" id="ARBA00022692"/>
    </source>
</evidence>
<dbReference type="PANTHER" id="PTHR22773">
    <property type="entry name" value="NADH DEHYDROGENASE"/>
    <property type="match status" value="1"/>
</dbReference>
<feature type="transmembrane region" description="Helical" evidence="5">
    <location>
        <begin position="323"/>
        <end position="346"/>
    </location>
</feature>
<evidence type="ECO:0000256" key="3">
    <source>
        <dbReference type="ARBA" id="ARBA00022989"/>
    </source>
</evidence>
<keyword evidence="9" id="KW-1185">Reference proteome</keyword>
<keyword evidence="5" id="KW-0874">Quinone</keyword>
<feature type="transmembrane region" description="Helical" evidence="5">
    <location>
        <begin position="103"/>
        <end position="123"/>
    </location>
</feature>
<keyword evidence="5" id="KW-0813">Transport</keyword>
<sequence length="498" mass="51354">MPNVAEALPVLSPLLALALGALVVLLLDLLLPARQAYPWWFLVAAAAVVVAGGYLPGLWRLRPAPAFGGALVLDRLALATAAVILVAALATVLLSVHRGEEDVSGYLALVLWAAMGMAVLAAAGNLITVFLGLELLSLALYVLVAFKPGSRVAWEAALKYFFLGSAAAGFLLFGFALMYGASGSLDLAAIGQYARTGNITVLYRVGIGLAVVGYAFKLALAPFHTWAPDAYQGAPTPVTAFMSVGTKAAAFAALTRFLIAAVPPGAAPAYLLPLTVLALLSMLVGALGAIRQTHMKRLMAYSGISHAGYLFMGLAGLEPYGVAAGIFYLVAYLAANTAGFAAMLYLERLGEDGDDLAAYAGLFHRRPALAAAMTLALAGLAGIPPTGGLPGKLFLAVAAARAQAWSLLVMLMVTTGISAYAYFRIVASMMRQVETAPRRVTAGVPAAGGLAPDTGPLALPPGVVRWVTGLVLVASVLGVLVTGVFPSLILDLAVRMLP</sequence>
<dbReference type="KEGG" id="cmic:caldi_05500"/>
<evidence type="ECO:0000256" key="4">
    <source>
        <dbReference type="ARBA" id="ARBA00023136"/>
    </source>
</evidence>
<evidence type="ECO:0000313" key="9">
    <source>
        <dbReference type="Proteomes" id="UP001163687"/>
    </source>
</evidence>
<dbReference type="GO" id="GO:0008137">
    <property type="term" value="F:NADH dehydrogenase (ubiquinone) activity"/>
    <property type="evidence" value="ECO:0007669"/>
    <property type="project" value="InterPro"/>
</dbReference>